<feature type="region of interest" description="Disordered" evidence="1">
    <location>
        <begin position="101"/>
        <end position="154"/>
    </location>
</feature>
<evidence type="ECO:0000256" key="1">
    <source>
        <dbReference type="SAM" id="MobiDB-lite"/>
    </source>
</evidence>
<feature type="compositionally biased region" description="Basic and acidic residues" evidence="1">
    <location>
        <begin position="177"/>
        <end position="186"/>
    </location>
</feature>
<dbReference type="AlphaFoldDB" id="A0AAN6N200"/>
<feature type="region of interest" description="Disordered" evidence="1">
    <location>
        <begin position="23"/>
        <end position="75"/>
    </location>
</feature>
<keyword evidence="3" id="KW-1185">Reference proteome</keyword>
<protein>
    <submittedName>
        <fullName evidence="2">Uncharacterized protein</fullName>
    </submittedName>
</protein>
<accession>A0AAN6N200</accession>
<feature type="compositionally biased region" description="Polar residues" evidence="1">
    <location>
        <begin position="23"/>
        <end position="55"/>
    </location>
</feature>
<organism evidence="2 3">
    <name type="scientific">Diplogelasinospora grovesii</name>
    <dbReference type="NCBI Taxonomy" id="303347"/>
    <lineage>
        <taxon>Eukaryota</taxon>
        <taxon>Fungi</taxon>
        <taxon>Dikarya</taxon>
        <taxon>Ascomycota</taxon>
        <taxon>Pezizomycotina</taxon>
        <taxon>Sordariomycetes</taxon>
        <taxon>Sordariomycetidae</taxon>
        <taxon>Sordariales</taxon>
        <taxon>Diplogelasinosporaceae</taxon>
        <taxon>Diplogelasinospora</taxon>
    </lineage>
</organism>
<reference evidence="3" key="1">
    <citation type="journal article" date="2023" name="Mol. Phylogenet. Evol.">
        <title>Genome-scale phylogeny and comparative genomics of the fungal order Sordariales.</title>
        <authorList>
            <person name="Hensen N."/>
            <person name="Bonometti L."/>
            <person name="Westerberg I."/>
            <person name="Brannstrom I.O."/>
            <person name="Guillou S."/>
            <person name="Cros-Aarteil S."/>
            <person name="Calhoun S."/>
            <person name="Haridas S."/>
            <person name="Kuo A."/>
            <person name="Mondo S."/>
            <person name="Pangilinan J."/>
            <person name="Riley R."/>
            <person name="LaButti K."/>
            <person name="Andreopoulos B."/>
            <person name="Lipzen A."/>
            <person name="Chen C."/>
            <person name="Yan M."/>
            <person name="Daum C."/>
            <person name="Ng V."/>
            <person name="Clum A."/>
            <person name="Steindorff A."/>
            <person name="Ohm R.A."/>
            <person name="Martin F."/>
            <person name="Silar P."/>
            <person name="Natvig D.O."/>
            <person name="Lalanne C."/>
            <person name="Gautier V."/>
            <person name="Ament-Velasquez S.L."/>
            <person name="Kruys A."/>
            <person name="Hutchinson M.I."/>
            <person name="Powell A.J."/>
            <person name="Barry K."/>
            <person name="Miller A.N."/>
            <person name="Grigoriev I.V."/>
            <person name="Debuchy R."/>
            <person name="Gladieux P."/>
            <person name="Hiltunen Thoren M."/>
            <person name="Johannesson H."/>
        </authorList>
    </citation>
    <scope>NUCLEOTIDE SEQUENCE [LARGE SCALE GENOMIC DNA]</scope>
    <source>
        <strain evidence="3">CBS 340.73</strain>
    </source>
</reference>
<proteinExistence type="predicted"/>
<dbReference type="Proteomes" id="UP001303473">
    <property type="component" value="Unassembled WGS sequence"/>
</dbReference>
<sequence length="218" mass="23744">MKHLLQPMQQSLQASVAGFASTRSHITRSGSPTATTYACGNTTLARSGPPSSRLTVPSYLRQRSPHSEPSSPASHACAQTAIVLPTLSITDRFGGPLLTGCESRAPSDAPRGPKVPVHGTVSNNQAGPAKRGLNHDRNADGGPSGTKKPRPPKGTYAWYILRMEELEAEMDRRDNEMAKLERDNIRDGGLYTRYKEETKLQGRGREAQERGAYPPLRR</sequence>
<feature type="compositionally biased region" description="Basic and acidic residues" evidence="1">
    <location>
        <begin position="193"/>
        <end position="209"/>
    </location>
</feature>
<dbReference type="EMBL" id="MU853847">
    <property type="protein sequence ID" value="KAK3937717.1"/>
    <property type="molecule type" value="Genomic_DNA"/>
</dbReference>
<name>A0AAN6N200_9PEZI</name>
<feature type="region of interest" description="Disordered" evidence="1">
    <location>
        <begin position="177"/>
        <end position="218"/>
    </location>
</feature>
<evidence type="ECO:0000313" key="3">
    <source>
        <dbReference type="Proteomes" id="UP001303473"/>
    </source>
</evidence>
<gene>
    <name evidence="2" type="ORF">QBC46DRAFT_178590</name>
</gene>
<evidence type="ECO:0000313" key="2">
    <source>
        <dbReference type="EMBL" id="KAK3937717.1"/>
    </source>
</evidence>
<comment type="caution">
    <text evidence="2">The sequence shown here is derived from an EMBL/GenBank/DDBJ whole genome shotgun (WGS) entry which is preliminary data.</text>
</comment>